<gene>
    <name evidence="1" type="ORF">IQ31_05457</name>
</gene>
<dbReference type="Gene3D" id="2.180.10.10">
    <property type="entry name" value="RHS repeat-associated core"/>
    <property type="match status" value="1"/>
</dbReference>
<dbReference type="OrthoDB" id="1191296at2"/>
<comment type="caution">
    <text evidence="1">The sequence shown here is derived from an EMBL/GenBank/DDBJ whole genome shotgun (WGS) entry which is preliminary data.</text>
</comment>
<dbReference type="AlphaFoldDB" id="A0A562M277"/>
<organism evidence="1 2">
    <name type="scientific">Sphingobacterium siyangense</name>
    <dbReference type="NCBI Taxonomy" id="459529"/>
    <lineage>
        <taxon>Bacteria</taxon>
        <taxon>Pseudomonadati</taxon>
        <taxon>Bacteroidota</taxon>
        <taxon>Sphingobacteriia</taxon>
        <taxon>Sphingobacteriales</taxon>
        <taxon>Sphingobacteriaceae</taxon>
        <taxon>Sphingobacterium</taxon>
    </lineage>
</organism>
<dbReference type="InterPro" id="IPR022385">
    <property type="entry name" value="Rhs_assc_core"/>
</dbReference>
<evidence type="ECO:0000313" key="1">
    <source>
        <dbReference type="EMBL" id="TWI13908.1"/>
    </source>
</evidence>
<protein>
    <submittedName>
        <fullName evidence="1">RHS repeat-associated protein</fullName>
    </submittedName>
</protein>
<proteinExistence type="predicted"/>
<sequence length="723" mass="79933">MPAPGTGHTVKTSYGTNTTSGLDVVKLWTVTASGANGTTNYSAGKLYRTTVRDENSVNTTARSGSVDEYKDFEGRVVLKRVWESETKALNTYYVYDDFGDLRYVIPPAVTGTSFSEVTTDGTYANFDNYIYSYKYDERRRLIEKKIPGKGWEYLVYNKNDQVVLTQDAEQRVRKEWSYSRYDAFGRTTSSGLYTNTVKLTRADVSGLVDAATGPLWETRSGADYPSPATTFPLAGTGITITPLIVNYYDDYTFAGATTLPVSGITKSTKIKSLQTGTKIYRTDGTQPLLSVMYYDDYGRVIQTASKNHLEGTDYVTNTYNFLGELLTSTRVHTPATGAATTVVTTNDYDHVGRLVSTKEKIGSQAEVTLASNSYNEIGQLKSKAVGKAGTESSFVNSTTYSYNERGWLSKSTSLKFSQQLKYQDGTNPQWNGNISQQLWGDDATLPNTFSYQYDKLNRLTSGSNGQTGVASIAEVITYDDLGMGNIKTLKRDALTATTYSYTGNKLMSLSGGLTGNYTYDANGNAKTDRLGMLFTYNYLNLPQTAKKAGVDVAFVYDANGIKLQKLSKIGTSPNVITTTRDYVGGIEYNNGTIDIIHNSEGYAQRNGANYVYHYNLTDHLGNVRATLKRGSSSTAVDLVQRDNYYPFGKRKVVAGGNNNYLYNGKEIQGELGDQYDYGARFYDAEIGRWNFIDRFAEKYSHLSSYSYAANNPINLIDINGDSL</sequence>
<dbReference type="EMBL" id="VLKR01000056">
    <property type="protein sequence ID" value="TWI13908.1"/>
    <property type="molecule type" value="Genomic_DNA"/>
</dbReference>
<dbReference type="Proteomes" id="UP000315908">
    <property type="component" value="Unassembled WGS sequence"/>
</dbReference>
<dbReference type="NCBIfam" id="TIGR03696">
    <property type="entry name" value="Rhs_assc_core"/>
    <property type="match status" value="1"/>
</dbReference>
<name>A0A562M277_9SPHI</name>
<accession>A0A562M277</accession>
<dbReference type="RefSeq" id="WP_145331313.1">
    <property type="nucleotide sequence ID" value="NZ_JBPFQP010000005.1"/>
</dbReference>
<reference evidence="1 2" key="1">
    <citation type="journal article" date="2015" name="Stand. Genomic Sci.">
        <title>Genomic Encyclopedia of Bacterial and Archaeal Type Strains, Phase III: the genomes of soil and plant-associated and newly described type strains.</title>
        <authorList>
            <person name="Whitman W.B."/>
            <person name="Woyke T."/>
            <person name="Klenk H.P."/>
            <person name="Zhou Y."/>
            <person name="Lilburn T.G."/>
            <person name="Beck B.J."/>
            <person name="De Vos P."/>
            <person name="Vandamme P."/>
            <person name="Eisen J.A."/>
            <person name="Garrity G."/>
            <person name="Hugenholtz P."/>
            <person name="Kyrpides N.C."/>
        </authorList>
    </citation>
    <scope>NUCLEOTIDE SEQUENCE [LARGE SCALE GENOMIC DNA]</scope>
    <source>
        <strain evidence="1 2">CGMCC 1.6855</strain>
    </source>
</reference>
<evidence type="ECO:0000313" key="2">
    <source>
        <dbReference type="Proteomes" id="UP000315908"/>
    </source>
</evidence>